<dbReference type="AlphaFoldDB" id="A0A7J5UIS8"/>
<evidence type="ECO:0000313" key="1">
    <source>
        <dbReference type="EMBL" id="KAE8762289.1"/>
    </source>
</evidence>
<accession>A0A7J5UIS8</accession>
<sequence length="154" mass="17132">MTDFGTVYVVDTNTLSQLGRRRRAGTFFLEKARIPSEVLHEADQFHDLQALQGLEHPTTPSVLQWLTRVMATVPMDDTRLVDLYANRGGADPLVVACALDGRDRERQYLNPQEWAVVTADNAVRAKAEEFGLRVLSNTEFAALIDTAEDSGTPE</sequence>
<comment type="caution">
    <text evidence="1">The sequence shown here is derived from an EMBL/GenBank/DDBJ whole genome shotgun (WGS) entry which is preliminary data.</text>
</comment>
<evidence type="ECO:0000313" key="2">
    <source>
        <dbReference type="Proteomes" id="UP000451860"/>
    </source>
</evidence>
<dbReference type="InterPro" id="IPR029060">
    <property type="entry name" value="PIN-like_dom_sf"/>
</dbReference>
<proteinExistence type="predicted"/>
<dbReference type="OrthoDB" id="4774688at2"/>
<organism evidence="1 2">
    <name type="scientific">Georgenia thermotolerans</name>
    <dbReference type="NCBI Taxonomy" id="527326"/>
    <lineage>
        <taxon>Bacteria</taxon>
        <taxon>Bacillati</taxon>
        <taxon>Actinomycetota</taxon>
        <taxon>Actinomycetes</taxon>
        <taxon>Micrococcales</taxon>
        <taxon>Bogoriellaceae</taxon>
        <taxon>Georgenia</taxon>
    </lineage>
</organism>
<protein>
    <recommendedName>
        <fullName evidence="3">PIN domain-containing protein</fullName>
    </recommendedName>
</protein>
<dbReference type="RefSeq" id="WP_152203274.1">
    <property type="nucleotide sequence ID" value="NZ_VUKF01000025.1"/>
</dbReference>
<name>A0A7J5UIS8_9MICO</name>
<reference evidence="1 2" key="1">
    <citation type="submission" date="2019-10" db="EMBL/GenBank/DDBJ databases">
        <title>Georgenia wutianyii sp. nov. and Georgenia yuyongxinii sp. nov. isolated from plateau pika (Ochotona curzoniae) in the Qinghai-Tibet plateau of China.</title>
        <authorList>
            <person name="Tian Z."/>
        </authorList>
    </citation>
    <scope>NUCLEOTIDE SEQUENCE [LARGE SCALE GENOMIC DNA]</scope>
    <source>
        <strain evidence="1 2">DSM 21501</strain>
    </source>
</reference>
<dbReference type="Proteomes" id="UP000451860">
    <property type="component" value="Unassembled WGS sequence"/>
</dbReference>
<dbReference type="EMBL" id="WHJE01000203">
    <property type="protein sequence ID" value="KAE8762289.1"/>
    <property type="molecule type" value="Genomic_DNA"/>
</dbReference>
<dbReference type="SUPFAM" id="SSF88723">
    <property type="entry name" value="PIN domain-like"/>
    <property type="match status" value="1"/>
</dbReference>
<evidence type="ECO:0008006" key="3">
    <source>
        <dbReference type="Google" id="ProtNLM"/>
    </source>
</evidence>
<gene>
    <name evidence="1" type="ORF">GB883_20140</name>
</gene>
<keyword evidence="2" id="KW-1185">Reference proteome</keyword>